<dbReference type="PANTHER" id="PTHR28448:SF1">
    <property type="entry name" value="UPF0728 PROTEIN C10ORF53"/>
    <property type="match status" value="1"/>
</dbReference>
<name>A0AAW2HH96_9NEOP</name>
<accession>A0AAW2HH96</accession>
<dbReference type="EMBL" id="JARGDH010000004">
    <property type="protein sequence ID" value="KAL0269112.1"/>
    <property type="molecule type" value="Genomic_DNA"/>
</dbReference>
<evidence type="ECO:0000256" key="1">
    <source>
        <dbReference type="ARBA" id="ARBA00009973"/>
    </source>
</evidence>
<protein>
    <submittedName>
        <fullName evidence="2">Uncharacterized protein</fullName>
    </submittedName>
</protein>
<comment type="caution">
    <text evidence="2">The sequence shown here is derived from an EMBL/GenBank/DDBJ whole genome shotgun (WGS) entry which is preliminary data.</text>
</comment>
<dbReference type="InterPro" id="IPR027885">
    <property type="entry name" value="UPF0728"/>
</dbReference>
<dbReference type="AlphaFoldDB" id="A0AAW2HH96"/>
<evidence type="ECO:0000313" key="2">
    <source>
        <dbReference type="EMBL" id="KAL0269112.1"/>
    </source>
</evidence>
<comment type="similarity">
    <text evidence="1">Belongs to the UPF0728 family.</text>
</comment>
<proteinExistence type="inferred from homology"/>
<sequence>MAYISLNYGPYSCNGTVKHRTSRLMNIVRYLQEKGNEVELRPTIHWDTLEIVISLRVAFKCRLTFLSQLDYRVFGMEHDPVFVRAIEAVEETLSRIGKTFPNIRVPGLYKEMFNIPLNFGAGAIANNDPKLMEGMQMGLLDASSSSSSSEELLNAIERELQALE</sequence>
<reference evidence="2" key="1">
    <citation type="journal article" date="2024" name="Gigascience">
        <title>Chromosome-level genome of the poultry shaft louse Menopon gallinae provides insight into the host-switching and adaptive evolution of parasitic lice.</title>
        <authorList>
            <person name="Xu Y."/>
            <person name="Ma L."/>
            <person name="Liu S."/>
            <person name="Liang Y."/>
            <person name="Liu Q."/>
            <person name="He Z."/>
            <person name="Tian L."/>
            <person name="Duan Y."/>
            <person name="Cai W."/>
            <person name="Li H."/>
            <person name="Song F."/>
        </authorList>
    </citation>
    <scope>NUCLEOTIDE SEQUENCE</scope>
    <source>
        <strain evidence="2">Cailab_2023a</strain>
    </source>
</reference>
<dbReference type="Pfam" id="PF15092">
    <property type="entry name" value="UPF0728"/>
    <property type="match status" value="1"/>
</dbReference>
<dbReference type="PANTHER" id="PTHR28448">
    <property type="entry name" value="UPF0728 PROTEIN C10ORF53"/>
    <property type="match status" value="1"/>
</dbReference>
<organism evidence="2">
    <name type="scientific">Menopon gallinae</name>
    <name type="common">poultry shaft louse</name>
    <dbReference type="NCBI Taxonomy" id="328185"/>
    <lineage>
        <taxon>Eukaryota</taxon>
        <taxon>Metazoa</taxon>
        <taxon>Ecdysozoa</taxon>
        <taxon>Arthropoda</taxon>
        <taxon>Hexapoda</taxon>
        <taxon>Insecta</taxon>
        <taxon>Pterygota</taxon>
        <taxon>Neoptera</taxon>
        <taxon>Paraneoptera</taxon>
        <taxon>Psocodea</taxon>
        <taxon>Troctomorpha</taxon>
        <taxon>Phthiraptera</taxon>
        <taxon>Amblycera</taxon>
        <taxon>Menoponidae</taxon>
        <taxon>Menopon</taxon>
    </lineage>
</organism>
<gene>
    <name evidence="2" type="ORF">PYX00_006947</name>
</gene>